<dbReference type="EnsemblMetazoa" id="AEPI003028-RA">
    <property type="protein sequence ID" value="AEPI003028-PA"/>
    <property type="gene ID" value="AEPI003028"/>
</dbReference>
<reference evidence="21" key="1">
    <citation type="submission" date="2013-03" db="EMBL/GenBank/DDBJ databases">
        <title>The Genome Sequence of Anopheles epiroticus epiroticus2.</title>
        <authorList>
            <consortium name="The Broad Institute Genomics Platform"/>
            <person name="Neafsey D.E."/>
            <person name="Howell P."/>
            <person name="Walker B."/>
            <person name="Young S.K."/>
            <person name="Zeng Q."/>
            <person name="Gargeya S."/>
            <person name="Fitzgerald M."/>
            <person name="Haas B."/>
            <person name="Abouelleil A."/>
            <person name="Allen A.W."/>
            <person name="Alvarado L."/>
            <person name="Arachchi H.M."/>
            <person name="Berlin A.M."/>
            <person name="Chapman S.B."/>
            <person name="Gainer-Dewar J."/>
            <person name="Goldberg J."/>
            <person name="Griggs A."/>
            <person name="Gujja S."/>
            <person name="Hansen M."/>
            <person name="Howarth C."/>
            <person name="Imamovic A."/>
            <person name="Ireland A."/>
            <person name="Larimer J."/>
            <person name="McCowan C."/>
            <person name="Murphy C."/>
            <person name="Pearson M."/>
            <person name="Poon T.W."/>
            <person name="Priest M."/>
            <person name="Roberts A."/>
            <person name="Saif S."/>
            <person name="Shea T."/>
            <person name="Sisk P."/>
            <person name="Sykes S."/>
            <person name="Wortman J."/>
            <person name="Nusbaum C."/>
            <person name="Birren B."/>
        </authorList>
    </citation>
    <scope>NUCLEOTIDE SEQUENCE [LARGE SCALE GENOMIC DNA]</scope>
    <source>
        <strain evidence="21">Epiroticus2</strain>
    </source>
</reference>
<comment type="catalytic activity">
    <reaction evidence="11">
        <text>N(4)-(alpha-D-Man-(1-&gt;2)-alpha-D-Man-(1-&gt;2)-alpha-D-Man-(1-&gt;3)-[alpha-D-Man-(1-&gt;3)-[alpha-D-Man-(1-&gt;2)-alpha-D-Man-(1-&gt;6)]-alpha-D-Man-(1-&gt;6)]-beta-D-Man-(1-&gt;4)-beta-D-GlcNAc-(1-&gt;4)-beta-D-GlcNAc)-L-asparaginyl-[protein] (N-glucan mannose isomer 8A1,2,3B1,3) + 3 H2O = N(4)-(alpha-D-Man-(1-&gt;3)-[alpha-D-Man-(1-&gt;3)-[alpha-D-Man-(1-&gt;6)]-alpha-D-Man-(1-&gt;6)]-beta-D-Man-(1-&gt;4)-beta-D-GlcNAc-(1-&gt;4)-beta-D-GlcNAc)-L-asparaginyl-[protein] (N-glucan mannose isomer 5A1,2) + 3 beta-D-mannose</text>
        <dbReference type="Rhea" id="RHEA:56028"/>
        <dbReference type="Rhea" id="RHEA-COMP:14358"/>
        <dbReference type="Rhea" id="RHEA-COMP:14367"/>
        <dbReference type="ChEBI" id="CHEBI:15377"/>
        <dbReference type="ChEBI" id="CHEBI:28563"/>
        <dbReference type="ChEBI" id="CHEBI:59087"/>
        <dbReference type="ChEBI" id="CHEBI:60628"/>
        <dbReference type="EC" id="3.2.1.113"/>
    </reaction>
</comment>
<evidence type="ECO:0000256" key="18">
    <source>
        <dbReference type="RuleBase" id="RU361193"/>
    </source>
</evidence>
<evidence type="ECO:0000256" key="11">
    <source>
        <dbReference type="ARBA" id="ARBA00047669"/>
    </source>
</evidence>
<keyword evidence="6 16" id="KW-0106">Calcium</keyword>
<comment type="pathway">
    <text evidence="2">Protein modification; protein glycosylation.</text>
</comment>
<dbReference type="Proteomes" id="UP000075885">
    <property type="component" value="Unassembled WGS sequence"/>
</dbReference>
<feature type="disulfide bond" evidence="17">
    <location>
        <begin position="438"/>
        <end position="470"/>
    </location>
</feature>
<keyword evidence="8" id="KW-0472">Membrane</keyword>
<evidence type="ECO:0000256" key="19">
    <source>
        <dbReference type="SAM" id="SignalP"/>
    </source>
</evidence>
<dbReference type="InterPro" id="IPR036026">
    <property type="entry name" value="Seven-hairpin_glycosidases"/>
</dbReference>
<dbReference type="AlphaFoldDB" id="A0A182P7X5"/>
<comment type="function">
    <text evidence="13">Involved in the maturation of Asn-linked oligosaccharides. Progressively trim alpha-1,2-linked mannose residues from Man(9)GlcNAc(2) to produce Man(5)GlcNAc(2).</text>
</comment>
<evidence type="ECO:0000256" key="1">
    <source>
        <dbReference type="ARBA" id="ARBA00001913"/>
    </source>
</evidence>
<dbReference type="PRINTS" id="PR00747">
    <property type="entry name" value="GLYHDRLASE47"/>
</dbReference>
<keyword evidence="7" id="KW-0735">Signal-anchor</keyword>
<keyword evidence="16" id="KW-0479">Metal-binding</keyword>
<feature type="binding site" evidence="16">
    <location>
        <position position="595"/>
    </location>
    <ligand>
        <name>Ca(2+)</name>
        <dbReference type="ChEBI" id="CHEBI:29108"/>
    </ligand>
</feature>
<keyword evidence="4" id="KW-0812">Transmembrane</keyword>
<dbReference type="Pfam" id="PF01532">
    <property type="entry name" value="Glyco_hydro_47"/>
    <property type="match status" value="1"/>
</dbReference>
<feature type="active site" description="Proton donor" evidence="15">
    <location>
        <position position="242"/>
    </location>
</feature>
<evidence type="ECO:0000256" key="9">
    <source>
        <dbReference type="ARBA" id="ARBA00023157"/>
    </source>
</evidence>
<comment type="similarity">
    <text evidence="3 18">Belongs to the glycosyl hydrolase 47 family.</text>
</comment>
<dbReference type="PANTHER" id="PTHR11742">
    <property type="entry name" value="MANNOSYL-OLIGOSACCHARIDE ALPHA-1,2-MANNOSIDASE-RELATED"/>
    <property type="match status" value="1"/>
</dbReference>
<feature type="chain" id="PRO_5008131070" description="alpha-1,2-Mannosidase" evidence="19">
    <location>
        <begin position="20"/>
        <end position="618"/>
    </location>
</feature>
<dbReference type="GO" id="GO:0005975">
    <property type="term" value="P:carbohydrate metabolic process"/>
    <property type="evidence" value="ECO:0007669"/>
    <property type="project" value="InterPro"/>
</dbReference>
<keyword evidence="9 17" id="KW-1015">Disulfide bond</keyword>
<accession>A0A182P7X5</accession>
<evidence type="ECO:0000256" key="12">
    <source>
        <dbReference type="ARBA" id="ARBA00048605"/>
    </source>
</evidence>
<evidence type="ECO:0000256" key="5">
    <source>
        <dbReference type="ARBA" id="ARBA00022801"/>
    </source>
</evidence>
<dbReference type="STRING" id="199890.A0A182P7X5"/>
<organism evidence="20 21">
    <name type="scientific">Anopheles epiroticus</name>
    <dbReference type="NCBI Taxonomy" id="199890"/>
    <lineage>
        <taxon>Eukaryota</taxon>
        <taxon>Metazoa</taxon>
        <taxon>Ecdysozoa</taxon>
        <taxon>Arthropoda</taxon>
        <taxon>Hexapoda</taxon>
        <taxon>Insecta</taxon>
        <taxon>Pterygota</taxon>
        <taxon>Neoptera</taxon>
        <taxon>Endopterygota</taxon>
        <taxon>Diptera</taxon>
        <taxon>Nematocera</taxon>
        <taxon>Culicoidea</taxon>
        <taxon>Culicidae</taxon>
        <taxon>Anophelinae</taxon>
        <taxon>Anopheles</taxon>
    </lineage>
</organism>
<evidence type="ECO:0000256" key="16">
    <source>
        <dbReference type="PIRSR" id="PIRSR601382-2"/>
    </source>
</evidence>
<dbReference type="PANTHER" id="PTHR11742:SF6">
    <property type="entry name" value="MANNOSYL-OLIGOSACCHARIDE ALPHA-1,2-MANNOSIDASE IA-RELATED"/>
    <property type="match status" value="1"/>
</dbReference>
<evidence type="ECO:0000256" key="8">
    <source>
        <dbReference type="ARBA" id="ARBA00023136"/>
    </source>
</evidence>
<dbReference type="GO" id="GO:0000139">
    <property type="term" value="C:Golgi membrane"/>
    <property type="evidence" value="ECO:0007669"/>
    <property type="project" value="TreeGrafter"/>
</dbReference>
<protein>
    <recommendedName>
        <fullName evidence="18">alpha-1,2-Mannosidase</fullName>
        <ecNumber evidence="18">3.2.1.-</ecNumber>
    </recommendedName>
</protein>
<comment type="catalytic activity">
    <reaction evidence="12">
        <text>N(4)-(alpha-D-Man-(1-&gt;2)-alpha-D-Man-(1-&gt;2)-alpha-D-Man-(1-&gt;3)-[alpha-D-Man-(1-&gt;2)-alpha-D-Man-(1-&gt;3)-[alpha-D-Man-(1-&gt;2)-alpha-D-Man-(1-&gt;6)]-alpha-D-Man-(1-&gt;6)]-beta-D-Man-(1-&gt;4)-beta-D-GlcNAc-(1-&gt;4)-beta-D-GlcNAc)-L-asparaginyl-[protein] (N-glucan mannose isomer 9A1,2,3B1,2,3) + 4 H2O = N(4)-(alpha-D-Man-(1-&gt;3)-[alpha-D-Man-(1-&gt;3)-[alpha-D-Man-(1-&gt;6)]-alpha-D-Man-(1-&gt;6)]-beta-D-Man-(1-&gt;4)-beta-D-GlcNAc-(1-&gt;4)-beta-D-GlcNAc)-L-asparaginyl-[protein] (N-glucan mannose isomer 5A1,2) + 4 beta-D-mannose</text>
        <dbReference type="Rhea" id="RHEA:56008"/>
        <dbReference type="Rhea" id="RHEA-COMP:14356"/>
        <dbReference type="Rhea" id="RHEA-COMP:14367"/>
        <dbReference type="ChEBI" id="CHEBI:15377"/>
        <dbReference type="ChEBI" id="CHEBI:28563"/>
        <dbReference type="ChEBI" id="CHEBI:59087"/>
        <dbReference type="ChEBI" id="CHEBI:139493"/>
        <dbReference type="EC" id="3.2.1.113"/>
    </reaction>
</comment>
<dbReference type="InterPro" id="IPR012341">
    <property type="entry name" value="6hp_glycosidase-like_sf"/>
</dbReference>
<name>A0A182P7X5_9DIPT</name>
<reference evidence="20" key="2">
    <citation type="submission" date="2020-05" db="UniProtKB">
        <authorList>
            <consortium name="EnsemblMetazoa"/>
        </authorList>
    </citation>
    <scope>IDENTIFICATION</scope>
    <source>
        <strain evidence="20">Epiroticus2</strain>
    </source>
</reference>
<dbReference type="VEuPathDB" id="VectorBase:AEPI003028"/>
<keyword evidence="21" id="KW-1185">Reference proteome</keyword>
<dbReference type="GO" id="GO:0005509">
    <property type="term" value="F:calcium ion binding"/>
    <property type="evidence" value="ECO:0007669"/>
    <property type="project" value="InterPro"/>
</dbReference>
<dbReference type="Gene3D" id="1.50.10.10">
    <property type="match status" value="1"/>
</dbReference>
<dbReference type="InterPro" id="IPR050749">
    <property type="entry name" value="Glycosyl_Hydrolase_47"/>
</dbReference>
<evidence type="ECO:0000256" key="14">
    <source>
        <dbReference type="ARBA" id="ARBA00060399"/>
    </source>
</evidence>
<keyword evidence="5 18" id="KW-0378">Hydrolase</keyword>
<proteinExistence type="inferred from homology"/>
<dbReference type="FunFam" id="1.50.10.10:FF:000002">
    <property type="entry name" value="alpha-1,2-Mannosidase"/>
    <property type="match status" value="1"/>
</dbReference>
<comment type="subcellular location">
    <subcellularLocation>
        <location evidence="14">Endomembrane system</location>
        <topology evidence="14">Single-pass type II membrane protein</topology>
    </subcellularLocation>
</comment>
<evidence type="ECO:0000313" key="21">
    <source>
        <dbReference type="Proteomes" id="UP000075885"/>
    </source>
</evidence>
<evidence type="ECO:0000256" key="17">
    <source>
        <dbReference type="PIRSR" id="PIRSR601382-3"/>
    </source>
</evidence>
<evidence type="ECO:0000256" key="3">
    <source>
        <dbReference type="ARBA" id="ARBA00007658"/>
    </source>
</evidence>
<keyword evidence="10 18" id="KW-0326">Glycosidase</keyword>
<evidence type="ECO:0000256" key="4">
    <source>
        <dbReference type="ARBA" id="ARBA00022692"/>
    </source>
</evidence>
<evidence type="ECO:0000256" key="13">
    <source>
        <dbReference type="ARBA" id="ARBA00054774"/>
    </source>
</evidence>
<dbReference type="EC" id="3.2.1.-" evidence="18"/>
<evidence type="ECO:0000313" key="20">
    <source>
        <dbReference type="EnsemblMetazoa" id="AEPI003028-PA"/>
    </source>
</evidence>
<feature type="active site" description="Proton donor" evidence="15">
    <location>
        <position position="484"/>
    </location>
</feature>
<feature type="active site" evidence="15">
    <location>
        <position position="509"/>
    </location>
</feature>
<keyword evidence="19" id="KW-0732">Signal</keyword>
<evidence type="ECO:0000256" key="2">
    <source>
        <dbReference type="ARBA" id="ARBA00004922"/>
    </source>
</evidence>
<evidence type="ECO:0000256" key="7">
    <source>
        <dbReference type="ARBA" id="ARBA00022968"/>
    </source>
</evidence>
<evidence type="ECO:0000256" key="6">
    <source>
        <dbReference type="ARBA" id="ARBA00022837"/>
    </source>
</evidence>
<dbReference type="SUPFAM" id="SSF48225">
    <property type="entry name" value="Seven-hairpin glycosidases"/>
    <property type="match status" value="1"/>
</dbReference>
<evidence type="ECO:0000256" key="15">
    <source>
        <dbReference type="PIRSR" id="PIRSR601382-1"/>
    </source>
</evidence>
<comment type="cofactor">
    <cofactor evidence="1 16">
        <name>Ca(2+)</name>
        <dbReference type="ChEBI" id="CHEBI:29108"/>
    </cofactor>
</comment>
<feature type="active site" evidence="15">
    <location>
        <position position="375"/>
    </location>
</feature>
<evidence type="ECO:0000256" key="10">
    <source>
        <dbReference type="ARBA" id="ARBA00023295"/>
    </source>
</evidence>
<dbReference type="GO" id="GO:0005783">
    <property type="term" value="C:endoplasmic reticulum"/>
    <property type="evidence" value="ECO:0007669"/>
    <property type="project" value="TreeGrafter"/>
</dbReference>
<feature type="signal peptide" evidence="19">
    <location>
        <begin position="1"/>
        <end position="19"/>
    </location>
</feature>
<dbReference type="GO" id="GO:0004571">
    <property type="term" value="F:mannosyl-oligosaccharide 1,2-alpha-mannosidase activity"/>
    <property type="evidence" value="ECO:0007669"/>
    <property type="project" value="UniProtKB-EC"/>
</dbReference>
<dbReference type="InterPro" id="IPR001382">
    <property type="entry name" value="Glyco_hydro_47"/>
</dbReference>
<sequence>MSVVATAMFLVAMTGVTLVVRQQRDLDPLLQQPSAHHHRYQERFLSYDDHVRFGGLGHADDVPGLDPVSQSHYYHGSTQSKRQAAAAVDLSELDAFESLSDAELAEARVRRSLYDSASYVPRYINATGWLRIEDRPPATTISKSSPIGGSIDHEKRDYVRQMMVHAWSNYKLYAWGKNELRPLSKRGHSNSIFGSFDLGATIVDGLDTLYLMGLHKEFDEGREWVERKFTLENVDAELSVFETNIRFIGGFLTCYAFTGDRLFLEKARYVADKLLPAFQTPTGIPYALVNVHNGVSKNYGWASGGSSILSEFGTLHLEFSYLSDITGDSVYRERVQTIRAVLKDIEKPKGLYPNYLNPKTGKWGQQHMSLGALGDSFYEYLLKAWIQSGHEDWEAREMYDDAMQAIIKHMVRNTPGGLTYVSDMKFDRLEHKMDHLACFAGGLFGLGGTTLNNQYSQQYLEIGEGLTNTCHESYIRTYTRLGPESFRFNDGVEAKALKAQEKYYILRPETFESYFIMWRLTHDQKYRDWGWDAVQALEKHCRTPTGYTGLKNVYLTEPVKDDVQQSFFLAETLKYLYLLFSDDSLLPLDEWVFNTEAHPLPTKDRNPLYRPAAGSSLP</sequence>